<dbReference type="SUPFAM" id="SSF49503">
    <property type="entry name" value="Cupredoxins"/>
    <property type="match status" value="1"/>
</dbReference>
<dbReference type="InterPro" id="IPR039391">
    <property type="entry name" value="Phytocyanin-like"/>
</dbReference>
<keyword evidence="2" id="KW-0479">Metal-binding</keyword>
<evidence type="ECO:0000313" key="11">
    <source>
        <dbReference type="Proteomes" id="UP000187406"/>
    </source>
</evidence>
<dbReference type="InterPro" id="IPR003245">
    <property type="entry name" value="Phytocyanin_dom"/>
</dbReference>
<dbReference type="GO" id="GO:0046872">
    <property type="term" value="F:metal ion binding"/>
    <property type="evidence" value="ECO:0007669"/>
    <property type="project" value="UniProtKB-KW"/>
</dbReference>
<keyword evidence="7" id="KW-0472">Membrane</keyword>
<keyword evidence="11" id="KW-1185">Reference proteome</keyword>
<gene>
    <name evidence="10" type="ORF">CFOL_v3_25946</name>
</gene>
<accession>A0A1Q3CQQ5</accession>
<keyword evidence="3" id="KW-0249">Electron transport</keyword>
<evidence type="ECO:0000256" key="2">
    <source>
        <dbReference type="ARBA" id="ARBA00022723"/>
    </source>
</evidence>
<dbReference type="EMBL" id="BDDD01002648">
    <property type="protein sequence ID" value="GAV82495.1"/>
    <property type="molecule type" value="Genomic_DNA"/>
</dbReference>
<keyword evidence="7" id="KW-1133">Transmembrane helix</keyword>
<evidence type="ECO:0000256" key="3">
    <source>
        <dbReference type="ARBA" id="ARBA00022982"/>
    </source>
</evidence>
<dbReference type="OrthoDB" id="5421909at2759"/>
<dbReference type="Pfam" id="PF02298">
    <property type="entry name" value="Cu_bind_like"/>
    <property type="match status" value="1"/>
</dbReference>
<dbReference type="PANTHER" id="PTHR33021:SF488">
    <property type="entry name" value="PHYTOCYANIN DOMAIN-CONTAINING PROTEIN"/>
    <property type="match status" value="1"/>
</dbReference>
<evidence type="ECO:0000313" key="10">
    <source>
        <dbReference type="EMBL" id="GAV82495.1"/>
    </source>
</evidence>
<dbReference type="FunFam" id="2.60.40.420:FF:000003">
    <property type="entry name" value="Blue copper"/>
    <property type="match status" value="1"/>
</dbReference>
<feature type="signal peptide" evidence="8">
    <location>
        <begin position="1"/>
        <end position="26"/>
    </location>
</feature>
<reference evidence="11" key="1">
    <citation type="submission" date="2016-04" db="EMBL/GenBank/DDBJ databases">
        <title>Cephalotus genome sequencing.</title>
        <authorList>
            <person name="Fukushima K."/>
            <person name="Hasebe M."/>
            <person name="Fang X."/>
        </authorList>
    </citation>
    <scope>NUCLEOTIDE SEQUENCE [LARGE SCALE GENOMIC DNA]</scope>
    <source>
        <strain evidence="11">cv. St1</strain>
    </source>
</reference>
<keyword evidence="1" id="KW-0813">Transport</keyword>
<dbReference type="Gene3D" id="2.60.40.420">
    <property type="entry name" value="Cupredoxins - blue copper proteins"/>
    <property type="match status" value="1"/>
</dbReference>
<evidence type="ECO:0000256" key="5">
    <source>
        <dbReference type="ARBA" id="ARBA00023180"/>
    </source>
</evidence>
<dbReference type="PROSITE" id="PS51485">
    <property type="entry name" value="PHYTOCYANIN"/>
    <property type="match status" value="1"/>
</dbReference>
<evidence type="ECO:0000256" key="4">
    <source>
        <dbReference type="ARBA" id="ARBA00023008"/>
    </source>
</evidence>
<keyword evidence="8" id="KW-0732">Signal</keyword>
<evidence type="ECO:0000259" key="9">
    <source>
        <dbReference type="PROSITE" id="PS51485"/>
    </source>
</evidence>
<evidence type="ECO:0000256" key="6">
    <source>
        <dbReference type="SAM" id="MobiDB-lite"/>
    </source>
</evidence>
<dbReference type="AlphaFoldDB" id="A0A1Q3CQQ5"/>
<protein>
    <submittedName>
        <fullName evidence="10">Cu_bind_like domain-containing protein</fullName>
    </submittedName>
</protein>
<feature type="region of interest" description="Disordered" evidence="6">
    <location>
        <begin position="125"/>
        <end position="151"/>
    </location>
</feature>
<dbReference type="InterPro" id="IPR008972">
    <property type="entry name" value="Cupredoxin"/>
</dbReference>
<feature type="compositionally biased region" description="Low complexity" evidence="6">
    <location>
        <begin position="128"/>
        <end position="146"/>
    </location>
</feature>
<organism evidence="10 11">
    <name type="scientific">Cephalotus follicularis</name>
    <name type="common">Albany pitcher plant</name>
    <dbReference type="NCBI Taxonomy" id="3775"/>
    <lineage>
        <taxon>Eukaryota</taxon>
        <taxon>Viridiplantae</taxon>
        <taxon>Streptophyta</taxon>
        <taxon>Embryophyta</taxon>
        <taxon>Tracheophyta</taxon>
        <taxon>Spermatophyta</taxon>
        <taxon>Magnoliopsida</taxon>
        <taxon>eudicotyledons</taxon>
        <taxon>Gunneridae</taxon>
        <taxon>Pentapetalae</taxon>
        <taxon>rosids</taxon>
        <taxon>fabids</taxon>
        <taxon>Oxalidales</taxon>
        <taxon>Cephalotaceae</taxon>
        <taxon>Cephalotus</taxon>
    </lineage>
</organism>
<keyword evidence="7" id="KW-0812">Transmembrane</keyword>
<feature type="domain" description="Phytocyanin" evidence="9">
    <location>
        <begin position="27"/>
        <end position="129"/>
    </location>
</feature>
<evidence type="ECO:0000256" key="1">
    <source>
        <dbReference type="ARBA" id="ARBA00022448"/>
    </source>
</evidence>
<dbReference type="Proteomes" id="UP000187406">
    <property type="component" value="Unassembled WGS sequence"/>
</dbReference>
<evidence type="ECO:0000256" key="7">
    <source>
        <dbReference type="SAM" id="Phobius"/>
    </source>
</evidence>
<keyword evidence="5" id="KW-0325">Glycoprotein</keyword>
<dbReference type="InParanoid" id="A0A1Q3CQQ5"/>
<dbReference type="GO" id="GO:0005886">
    <property type="term" value="C:plasma membrane"/>
    <property type="evidence" value="ECO:0007669"/>
    <property type="project" value="TreeGrafter"/>
</dbReference>
<dbReference type="GO" id="GO:0009055">
    <property type="term" value="F:electron transfer activity"/>
    <property type="evidence" value="ECO:0007669"/>
    <property type="project" value="InterPro"/>
</dbReference>
<feature type="chain" id="PRO_5012253347" evidence="8">
    <location>
        <begin position="27"/>
        <end position="174"/>
    </location>
</feature>
<dbReference type="PANTHER" id="PTHR33021">
    <property type="entry name" value="BLUE COPPER PROTEIN"/>
    <property type="match status" value="1"/>
</dbReference>
<keyword evidence="4" id="KW-0186">Copper</keyword>
<name>A0A1Q3CQQ5_CEPFO</name>
<dbReference type="STRING" id="3775.A0A1Q3CQQ5"/>
<evidence type="ECO:0000256" key="8">
    <source>
        <dbReference type="SAM" id="SignalP"/>
    </source>
</evidence>
<feature type="transmembrane region" description="Helical" evidence="7">
    <location>
        <begin position="154"/>
        <end position="173"/>
    </location>
</feature>
<sequence>MARIMNMALLVVVGVLATAMFQATYAAEYTVGGSRGWTNVNNASFYSDWEEGISFNVGDVLIFNFATGVHDVATVTKADYDACNTANTITTVTTGPARVTLNAAGEHYYICTFTGHCSGGQKINIEVGTSSPTPGSSPTTPGTTTTSPPPPSSASSLVAAFSVILMAISVGFFC</sequence>
<proteinExistence type="predicted"/>
<comment type="caution">
    <text evidence="10">The sequence shown here is derived from an EMBL/GenBank/DDBJ whole genome shotgun (WGS) entry which is preliminary data.</text>
</comment>